<dbReference type="OrthoDB" id="1627850at2759"/>
<evidence type="ECO:0000256" key="1">
    <source>
        <dbReference type="ARBA" id="ARBA00004123"/>
    </source>
</evidence>
<dbReference type="SUPFAM" id="SSF47459">
    <property type="entry name" value="HLH, helix-loop-helix DNA-binding domain"/>
    <property type="match status" value="1"/>
</dbReference>
<dbReference type="PANTHER" id="PTHR16223:SF109">
    <property type="entry name" value="BHLH DOMAIN-CONTAINING PROTEIN"/>
    <property type="match status" value="1"/>
</dbReference>
<dbReference type="InterPro" id="IPR045239">
    <property type="entry name" value="bHLH95_bHLH"/>
</dbReference>
<dbReference type="GO" id="GO:0046983">
    <property type="term" value="F:protein dimerization activity"/>
    <property type="evidence" value="ECO:0007669"/>
    <property type="project" value="InterPro"/>
</dbReference>
<evidence type="ECO:0000313" key="7">
    <source>
        <dbReference type="EMBL" id="KAG6383063.1"/>
    </source>
</evidence>
<dbReference type="CDD" id="cd11393">
    <property type="entry name" value="bHLH_AtbHLH_like"/>
    <property type="match status" value="1"/>
</dbReference>
<keyword evidence="3" id="KW-0238">DNA-binding</keyword>
<reference evidence="7" key="2">
    <citation type="submission" date="2020-08" db="EMBL/GenBank/DDBJ databases">
        <title>Plant Genome Project.</title>
        <authorList>
            <person name="Zhang R.-G."/>
        </authorList>
    </citation>
    <scope>NUCLEOTIDE SEQUENCE</scope>
    <source>
        <strain evidence="7">Huo1</strain>
        <tissue evidence="7">Leaf</tissue>
    </source>
</reference>
<proteinExistence type="predicted"/>
<dbReference type="EMBL" id="PNBA02000753">
    <property type="protein sequence ID" value="KAG6383063.1"/>
    <property type="molecule type" value="Genomic_DNA"/>
</dbReference>
<accession>A0A8X8VVD0</accession>
<keyword evidence="8" id="KW-1185">Reference proteome</keyword>
<keyword evidence="4" id="KW-0804">Transcription</keyword>
<dbReference type="GO" id="GO:0000978">
    <property type="term" value="F:RNA polymerase II cis-regulatory region sequence-specific DNA binding"/>
    <property type="evidence" value="ECO:0007669"/>
    <property type="project" value="TreeGrafter"/>
</dbReference>
<comment type="caution">
    <text evidence="7">The sequence shown here is derived from an EMBL/GenBank/DDBJ whole genome shotgun (WGS) entry which is preliminary data.</text>
</comment>
<dbReference type="Gene3D" id="4.10.280.10">
    <property type="entry name" value="Helix-loop-helix DNA-binding domain"/>
    <property type="match status" value="1"/>
</dbReference>
<dbReference type="InterPro" id="IPR036638">
    <property type="entry name" value="HLH_DNA-bd_sf"/>
</dbReference>
<evidence type="ECO:0000313" key="8">
    <source>
        <dbReference type="Proteomes" id="UP000298416"/>
    </source>
</evidence>
<evidence type="ECO:0000256" key="2">
    <source>
        <dbReference type="ARBA" id="ARBA00023015"/>
    </source>
</evidence>
<comment type="subcellular location">
    <subcellularLocation>
        <location evidence="1">Nucleus</location>
    </subcellularLocation>
</comment>
<dbReference type="AlphaFoldDB" id="A0A8X8VVD0"/>
<evidence type="ECO:0000256" key="5">
    <source>
        <dbReference type="ARBA" id="ARBA00023242"/>
    </source>
</evidence>
<organism evidence="7">
    <name type="scientific">Salvia splendens</name>
    <name type="common">Scarlet sage</name>
    <dbReference type="NCBI Taxonomy" id="180675"/>
    <lineage>
        <taxon>Eukaryota</taxon>
        <taxon>Viridiplantae</taxon>
        <taxon>Streptophyta</taxon>
        <taxon>Embryophyta</taxon>
        <taxon>Tracheophyta</taxon>
        <taxon>Spermatophyta</taxon>
        <taxon>Magnoliopsida</taxon>
        <taxon>eudicotyledons</taxon>
        <taxon>Gunneridae</taxon>
        <taxon>Pentapetalae</taxon>
        <taxon>asterids</taxon>
        <taxon>lamiids</taxon>
        <taxon>Lamiales</taxon>
        <taxon>Lamiaceae</taxon>
        <taxon>Nepetoideae</taxon>
        <taxon>Mentheae</taxon>
        <taxon>Salviinae</taxon>
        <taxon>Salvia</taxon>
        <taxon>Salvia subgen. Calosphace</taxon>
        <taxon>core Calosphace</taxon>
    </lineage>
</organism>
<evidence type="ECO:0000256" key="4">
    <source>
        <dbReference type="ARBA" id="ARBA00023163"/>
    </source>
</evidence>
<dbReference type="GO" id="GO:0000981">
    <property type="term" value="F:DNA-binding transcription factor activity, RNA polymerase II-specific"/>
    <property type="evidence" value="ECO:0007669"/>
    <property type="project" value="TreeGrafter"/>
</dbReference>
<evidence type="ECO:0000256" key="3">
    <source>
        <dbReference type="ARBA" id="ARBA00023125"/>
    </source>
</evidence>
<sequence>MEEQNHKNYLQFSPLALDWLASNAFGSHSNFDSDQHYIMAEGTGSCQWMHSQPKPQNYVPFLSETGHAEIQKQKAYDVSAQCPTLRLPYPSQLEEYMRLHNGGEFVTSVTGLEELGVEELKLNEEFSHAFETYSRAAASKDPSKLHRKRSRERSYATDRIRKLRISHWLDALQELVPSPEGVGQAALLDGVIDHIKYLQYQMKDLCRNRLGSGSTSNSVIFLEGHGHYFLQDQMFNGPLEEMIGKLIRDYPSAATELLQSRGLIVLPMTFAEGLLESMGMLDIQG</sequence>
<dbReference type="PANTHER" id="PTHR16223">
    <property type="entry name" value="TRANSCRIPTION FACTOR BHLH83-RELATED"/>
    <property type="match status" value="1"/>
</dbReference>
<keyword evidence="5" id="KW-0539">Nucleus</keyword>
<name>A0A8X8VVD0_SALSN</name>
<gene>
    <name evidence="7" type="ORF">SASPL_157199</name>
</gene>
<reference evidence="7" key="1">
    <citation type="submission" date="2018-01" db="EMBL/GenBank/DDBJ databases">
        <authorList>
            <person name="Mao J.F."/>
        </authorList>
    </citation>
    <scope>NUCLEOTIDE SEQUENCE</scope>
    <source>
        <strain evidence="7">Huo1</strain>
        <tissue evidence="7">Leaf</tissue>
    </source>
</reference>
<feature type="domain" description="BHLH" evidence="6">
    <location>
        <begin position="149"/>
        <end position="198"/>
    </location>
</feature>
<dbReference type="InterPro" id="IPR045843">
    <property type="entry name" value="IND-like"/>
</dbReference>
<dbReference type="GO" id="GO:0005634">
    <property type="term" value="C:nucleus"/>
    <property type="evidence" value="ECO:0007669"/>
    <property type="project" value="UniProtKB-SubCell"/>
</dbReference>
<evidence type="ECO:0000259" key="6">
    <source>
        <dbReference type="PROSITE" id="PS50888"/>
    </source>
</evidence>
<protein>
    <recommendedName>
        <fullName evidence="6">BHLH domain-containing protein</fullName>
    </recommendedName>
</protein>
<keyword evidence="2" id="KW-0805">Transcription regulation</keyword>
<dbReference type="InterPro" id="IPR011598">
    <property type="entry name" value="bHLH_dom"/>
</dbReference>
<dbReference type="PROSITE" id="PS50888">
    <property type="entry name" value="BHLH"/>
    <property type="match status" value="1"/>
</dbReference>
<dbReference type="Proteomes" id="UP000298416">
    <property type="component" value="Unassembled WGS sequence"/>
</dbReference>